<dbReference type="AlphaFoldDB" id="A0A804UDS9"/>
<dbReference type="InterPro" id="IPR005069">
    <property type="entry name" value="Nucl-diP-sugar_transferase"/>
</dbReference>
<reference evidence="3" key="2">
    <citation type="submission" date="2019-07" db="EMBL/GenBank/DDBJ databases">
        <authorList>
            <person name="Seetharam A."/>
            <person name="Woodhouse M."/>
            <person name="Cannon E."/>
        </authorList>
    </citation>
    <scope>NUCLEOTIDE SEQUENCE [LARGE SCALE GENOMIC DNA]</scope>
    <source>
        <strain evidence="3">cv. B73</strain>
    </source>
</reference>
<reference evidence="4" key="1">
    <citation type="submission" date="2015-12" db="EMBL/GenBank/DDBJ databases">
        <title>Update maize B73 reference genome by single molecule sequencing technologies.</title>
        <authorList>
            <consortium name="Maize Genome Sequencing Project"/>
            <person name="Ware D."/>
        </authorList>
    </citation>
    <scope>NUCLEOTIDE SEQUENCE [LARGE SCALE GENOMIC DNA]</scope>
    <source>
        <strain evidence="4">cv. B73</strain>
    </source>
</reference>
<evidence type="ECO:0000313" key="3">
    <source>
        <dbReference type="EnsemblPlants" id="Zm00001eb315820_P002"/>
    </source>
</evidence>
<proteinExistence type="predicted"/>
<sequence>MSVSSNAVFGDDPDDMDNFPNRPTRASSNVTPNSRTIAMTKAWHRARERFLGKNQHPVFDAIKKGLVTVSPTSALQYMDPTFVAGFCSYDRTSARCQ</sequence>
<feature type="compositionally biased region" description="Polar residues" evidence="1">
    <location>
        <begin position="24"/>
        <end position="35"/>
    </location>
</feature>
<accession>A0A804UDS9</accession>
<dbReference type="EnsemblPlants" id="Zm00001eb315820_T002">
    <property type="protein sequence ID" value="Zm00001eb315820_P002"/>
    <property type="gene ID" value="Zm00001eb315820"/>
</dbReference>
<organism evidence="3 4">
    <name type="scientific">Zea mays</name>
    <name type="common">Maize</name>
    <dbReference type="NCBI Taxonomy" id="4577"/>
    <lineage>
        <taxon>Eukaryota</taxon>
        <taxon>Viridiplantae</taxon>
        <taxon>Streptophyta</taxon>
        <taxon>Embryophyta</taxon>
        <taxon>Tracheophyta</taxon>
        <taxon>Spermatophyta</taxon>
        <taxon>Magnoliopsida</taxon>
        <taxon>Liliopsida</taxon>
        <taxon>Poales</taxon>
        <taxon>Poaceae</taxon>
        <taxon>PACMAD clade</taxon>
        <taxon>Panicoideae</taxon>
        <taxon>Andropogonodae</taxon>
        <taxon>Andropogoneae</taxon>
        <taxon>Tripsacinae</taxon>
        <taxon>Zea</taxon>
    </lineage>
</organism>
<dbReference type="Proteomes" id="UP000007305">
    <property type="component" value="Chromosome 7"/>
</dbReference>
<evidence type="ECO:0000256" key="1">
    <source>
        <dbReference type="SAM" id="MobiDB-lite"/>
    </source>
</evidence>
<dbReference type="Pfam" id="PF03407">
    <property type="entry name" value="Nucleotid_trans"/>
    <property type="match status" value="1"/>
</dbReference>
<feature type="domain" description="Nucleotide-diphospho-sugar transferase" evidence="2">
    <location>
        <begin position="13"/>
        <end position="93"/>
    </location>
</feature>
<name>A0A804UDS9_MAIZE</name>
<evidence type="ECO:0000259" key="2">
    <source>
        <dbReference type="Pfam" id="PF03407"/>
    </source>
</evidence>
<evidence type="ECO:0000313" key="4">
    <source>
        <dbReference type="Proteomes" id="UP000007305"/>
    </source>
</evidence>
<protein>
    <recommendedName>
        <fullName evidence="2">Nucleotide-diphospho-sugar transferase domain-containing protein</fullName>
    </recommendedName>
</protein>
<reference evidence="3" key="3">
    <citation type="submission" date="2021-05" db="UniProtKB">
        <authorList>
            <consortium name="EnsemblPlants"/>
        </authorList>
    </citation>
    <scope>IDENTIFICATION</scope>
    <source>
        <strain evidence="3">cv. B73</strain>
    </source>
</reference>
<keyword evidence="4" id="KW-1185">Reference proteome</keyword>
<dbReference type="Gramene" id="Zm00001eb315820_T002">
    <property type="protein sequence ID" value="Zm00001eb315820_P002"/>
    <property type="gene ID" value="Zm00001eb315820"/>
</dbReference>
<feature type="region of interest" description="Disordered" evidence="1">
    <location>
        <begin position="1"/>
        <end position="35"/>
    </location>
</feature>